<sequence length="164" mass="17376">MFVVRQARRSDLAPLDALFARAYPRLLRADYPPSVLVTAIPLIARAQPALLASGSYYVAEEAGRLLGAGGWTARGPGAGGTAPGVAHVRHMVTDDRELRRGIGRAILETAFDAARATGVTGLHCHSTRTAEAFYAAMGFARIGPAMVPLAPGIAFPAIEMWRPL</sequence>
<keyword evidence="1 4" id="KW-0808">Transferase</keyword>
<proteinExistence type="predicted"/>
<keyword evidence="2" id="KW-0012">Acyltransferase</keyword>
<reference evidence="4 5" key="1">
    <citation type="submission" date="2017-03" db="EMBL/GenBank/DDBJ databases">
        <authorList>
            <person name="Afonso C.L."/>
            <person name="Miller P.J."/>
            <person name="Scott M.A."/>
            <person name="Spackman E."/>
            <person name="Goraichik I."/>
            <person name="Dimitrov K.M."/>
            <person name="Suarez D.L."/>
            <person name="Swayne D.E."/>
        </authorList>
    </citation>
    <scope>NUCLEOTIDE SEQUENCE [LARGE SCALE GENOMIC DNA]</scope>
    <source>
        <strain evidence="4 5">CECT 7023</strain>
    </source>
</reference>
<evidence type="ECO:0000313" key="4">
    <source>
        <dbReference type="EMBL" id="SLN46218.1"/>
    </source>
</evidence>
<evidence type="ECO:0000259" key="3">
    <source>
        <dbReference type="PROSITE" id="PS51186"/>
    </source>
</evidence>
<dbReference type="RefSeq" id="WP_085878765.1">
    <property type="nucleotide sequence ID" value="NZ_FWFZ01000008.1"/>
</dbReference>
<protein>
    <submittedName>
        <fullName evidence="4">Acetyltransferase (GNAT) family protein</fullName>
    </submittedName>
</protein>
<dbReference type="PANTHER" id="PTHR43877:SF1">
    <property type="entry name" value="ACETYLTRANSFERASE"/>
    <property type="match status" value="1"/>
</dbReference>
<evidence type="ECO:0000313" key="5">
    <source>
        <dbReference type="Proteomes" id="UP000193900"/>
    </source>
</evidence>
<dbReference type="AlphaFoldDB" id="A0A1Y5SVM9"/>
<evidence type="ECO:0000256" key="2">
    <source>
        <dbReference type="ARBA" id="ARBA00023315"/>
    </source>
</evidence>
<dbReference type="InterPro" id="IPR050832">
    <property type="entry name" value="Bact_Acetyltransf"/>
</dbReference>
<dbReference type="GO" id="GO:0016747">
    <property type="term" value="F:acyltransferase activity, transferring groups other than amino-acyl groups"/>
    <property type="evidence" value="ECO:0007669"/>
    <property type="project" value="InterPro"/>
</dbReference>
<dbReference type="InterPro" id="IPR016181">
    <property type="entry name" value="Acyl_CoA_acyltransferase"/>
</dbReference>
<dbReference type="SUPFAM" id="SSF55729">
    <property type="entry name" value="Acyl-CoA N-acyltransferases (Nat)"/>
    <property type="match status" value="1"/>
</dbReference>
<dbReference type="InterPro" id="IPR000182">
    <property type="entry name" value="GNAT_dom"/>
</dbReference>
<evidence type="ECO:0000256" key="1">
    <source>
        <dbReference type="ARBA" id="ARBA00022679"/>
    </source>
</evidence>
<accession>A0A1Y5SVM9</accession>
<dbReference type="OrthoDB" id="118465at2"/>
<feature type="domain" description="N-acetyltransferase" evidence="3">
    <location>
        <begin position="2"/>
        <end position="164"/>
    </location>
</feature>
<dbReference type="Proteomes" id="UP000193900">
    <property type="component" value="Unassembled WGS sequence"/>
</dbReference>
<dbReference type="Pfam" id="PF13508">
    <property type="entry name" value="Acetyltransf_7"/>
    <property type="match status" value="1"/>
</dbReference>
<organism evidence="4 5">
    <name type="scientific">Roseisalinus antarcticus</name>
    <dbReference type="NCBI Taxonomy" id="254357"/>
    <lineage>
        <taxon>Bacteria</taxon>
        <taxon>Pseudomonadati</taxon>
        <taxon>Pseudomonadota</taxon>
        <taxon>Alphaproteobacteria</taxon>
        <taxon>Rhodobacterales</taxon>
        <taxon>Roseobacteraceae</taxon>
        <taxon>Roseisalinus</taxon>
    </lineage>
</organism>
<keyword evidence="5" id="KW-1185">Reference proteome</keyword>
<gene>
    <name evidence="4" type="ORF">ROA7023_01903</name>
</gene>
<name>A0A1Y5SVM9_9RHOB</name>
<dbReference type="CDD" id="cd04301">
    <property type="entry name" value="NAT_SF"/>
    <property type="match status" value="1"/>
</dbReference>
<dbReference type="EMBL" id="FWFZ01000008">
    <property type="protein sequence ID" value="SLN46218.1"/>
    <property type="molecule type" value="Genomic_DNA"/>
</dbReference>
<dbReference type="PANTHER" id="PTHR43877">
    <property type="entry name" value="AMINOALKYLPHOSPHONATE N-ACETYLTRANSFERASE-RELATED-RELATED"/>
    <property type="match status" value="1"/>
</dbReference>
<dbReference type="Gene3D" id="3.40.630.30">
    <property type="match status" value="1"/>
</dbReference>
<dbReference type="PROSITE" id="PS51186">
    <property type="entry name" value="GNAT"/>
    <property type="match status" value="1"/>
</dbReference>